<keyword evidence="2" id="KW-0472">Membrane</keyword>
<dbReference type="Proteomes" id="UP000269721">
    <property type="component" value="Unassembled WGS sequence"/>
</dbReference>
<keyword evidence="2" id="KW-1133">Transmembrane helix</keyword>
<feature type="region of interest" description="Disordered" evidence="1">
    <location>
        <begin position="348"/>
        <end position="371"/>
    </location>
</feature>
<gene>
    <name evidence="3" type="ORF">BDK51DRAFT_34722</name>
</gene>
<feature type="transmembrane region" description="Helical" evidence="2">
    <location>
        <begin position="221"/>
        <end position="239"/>
    </location>
</feature>
<evidence type="ECO:0000313" key="4">
    <source>
        <dbReference type="Proteomes" id="UP000269721"/>
    </source>
</evidence>
<keyword evidence="4" id="KW-1185">Reference proteome</keyword>
<dbReference type="EMBL" id="KZ994931">
    <property type="protein sequence ID" value="RKO91729.1"/>
    <property type="molecule type" value="Genomic_DNA"/>
</dbReference>
<sequence>MKEVLIKTLKKLRYLKNNVCKIIETSWYQPSYESRNMRFAALAGYGIFLIYQIATYTPAQSFVIDTENGFLNIPIVEIKYPFGFAEFSSVYSNKNGSVSCNERGAYANVDDPAGEEPPNPFYLANALDQFYAQADSTPSPNGNVSRMMITFTTIDPEKHIDVINMDGNDLCKTDDFTEASVPIMRGYINQVQSHRAHVQYYDCHHYSPASFFNIGKKNRHYMSNIFFYLDLMVKFTFLLQYNPIDFATQVITNEATYTLLAAISSFLGTFTAAVTVYSWLFGVGNLRPIKRRMKKLNLLEIDIMKDVDCKAPLTSSDSKPTTSEEFALLRRQVFFYLKVGGRRWNDGSDPDARPLTTPRFSSIGQKPLHTRRPHVDNLKQGERLAACLTRTGPTFTSVSPSSSSVLNRYRERTRPLHPNMPPPASIRIPDYSPALQAPEPVTGPALSAAVPVSNPQNAPETEGMVVGDSEAMARSYHPTPTSDSPSQPGVQLQDLEPYELEHWNMVIVTTEAELYALLHQGYTQVLAACYGDMARTYGDIGPPPFTFLRVGGVKSCPGRELLLDHVLSHVTRRKGREEVCTLIFLLESKRQGVLRRPPIGTDMTACYGEDASIPGLSPVRNALKQLLVYLHNAKNNFVRKDLNDTWSIFPYILTSAKTKFSSVSWRRALGYAWSLALSNLLDDNRLPPQPAGPHQPSRGKGYGYLGAGATRSAFRVTAGGVPAVVNIVDLFKVEDGGKVVYREIEAYTSLIDLQGVAIPRSLEGGNLSGAGIIAVEEITPGKAAGAKTCGLPAYRSGLLHAKGYIHGDLRLDNLLFAEDGRERRGVWIDLATAKRATAAEVEQKAAELESM</sequence>
<dbReference type="InterPro" id="IPR008266">
    <property type="entry name" value="Tyr_kinase_AS"/>
</dbReference>
<dbReference type="OrthoDB" id="5589462at2759"/>
<keyword evidence="2" id="KW-0812">Transmembrane</keyword>
<dbReference type="AlphaFoldDB" id="A0A4P9WG13"/>
<feature type="transmembrane region" description="Helical" evidence="2">
    <location>
        <begin position="259"/>
        <end position="286"/>
    </location>
</feature>
<dbReference type="InterPro" id="IPR052396">
    <property type="entry name" value="Meiotic_Drive_Suppr_Kinase"/>
</dbReference>
<dbReference type="PANTHER" id="PTHR37171">
    <property type="entry name" value="SERINE/THREONINE-PROTEIN KINASE YRZF-RELATED"/>
    <property type="match status" value="1"/>
</dbReference>
<dbReference type="GO" id="GO:0004672">
    <property type="term" value="F:protein kinase activity"/>
    <property type="evidence" value="ECO:0007669"/>
    <property type="project" value="InterPro"/>
</dbReference>
<dbReference type="PROSITE" id="PS00109">
    <property type="entry name" value="PROTEIN_KINASE_TYR"/>
    <property type="match status" value="1"/>
</dbReference>
<accession>A0A4P9WG13</accession>
<reference evidence="4" key="1">
    <citation type="journal article" date="2018" name="Nat. Microbiol.">
        <title>Leveraging single-cell genomics to expand the fungal tree of life.</title>
        <authorList>
            <person name="Ahrendt S.R."/>
            <person name="Quandt C.A."/>
            <person name="Ciobanu D."/>
            <person name="Clum A."/>
            <person name="Salamov A."/>
            <person name="Andreopoulos B."/>
            <person name="Cheng J.F."/>
            <person name="Woyke T."/>
            <person name="Pelin A."/>
            <person name="Henrissat B."/>
            <person name="Reynolds N.K."/>
            <person name="Benny G.L."/>
            <person name="Smith M.E."/>
            <person name="James T.Y."/>
            <person name="Grigoriev I.V."/>
        </authorList>
    </citation>
    <scope>NUCLEOTIDE SEQUENCE [LARGE SCALE GENOMIC DNA]</scope>
</reference>
<evidence type="ECO:0000256" key="2">
    <source>
        <dbReference type="SAM" id="Phobius"/>
    </source>
</evidence>
<dbReference type="SUPFAM" id="SSF56112">
    <property type="entry name" value="Protein kinase-like (PK-like)"/>
    <property type="match status" value="1"/>
</dbReference>
<evidence type="ECO:0000256" key="1">
    <source>
        <dbReference type="SAM" id="MobiDB-lite"/>
    </source>
</evidence>
<protein>
    <submittedName>
        <fullName evidence="3">Uncharacterized protein</fullName>
    </submittedName>
</protein>
<proteinExistence type="predicted"/>
<evidence type="ECO:0000313" key="3">
    <source>
        <dbReference type="EMBL" id="RKO91729.1"/>
    </source>
</evidence>
<name>A0A4P9WG13_9FUNG</name>
<dbReference type="InterPro" id="IPR011009">
    <property type="entry name" value="Kinase-like_dom_sf"/>
</dbReference>
<organism evidence="3 4">
    <name type="scientific">Blyttiomyces helicus</name>
    <dbReference type="NCBI Taxonomy" id="388810"/>
    <lineage>
        <taxon>Eukaryota</taxon>
        <taxon>Fungi</taxon>
        <taxon>Fungi incertae sedis</taxon>
        <taxon>Chytridiomycota</taxon>
        <taxon>Chytridiomycota incertae sedis</taxon>
        <taxon>Chytridiomycetes</taxon>
        <taxon>Chytridiomycetes incertae sedis</taxon>
        <taxon>Blyttiomyces</taxon>
    </lineage>
</organism>
<dbReference type="PANTHER" id="PTHR37171:SF1">
    <property type="entry name" value="SERINE_THREONINE-PROTEIN KINASE YRZF-RELATED"/>
    <property type="match status" value="1"/>
</dbReference>
<feature type="region of interest" description="Disordered" evidence="1">
    <location>
        <begin position="435"/>
        <end position="460"/>
    </location>
</feature>